<sequence>MLDAFDRKLPADAEVVAAAAAQQSGRYRIVDRSEIYDGFRLRNASDLLRYAGHNVPLGDRVRLLAILDENGSLSFADCLQVLRETQPVAALASLILQGLVEVDLDESLIGPETMVRRIRA</sequence>
<dbReference type="RefSeq" id="WP_207134722.1">
    <property type="nucleotide sequence ID" value="NZ_JAFLNA010000008.1"/>
</dbReference>
<comment type="caution">
    <text evidence="1">The sequence shown here is derived from an EMBL/GenBank/DDBJ whole genome shotgun (WGS) entry which is preliminary data.</text>
</comment>
<dbReference type="EMBL" id="JAFLNA010000008">
    <property type="protein sequence ID" value="MBO0132287.1"/>
    <property type="molecule type" value="Genomic_DNA"/>
</dbReference>
<accession>A0ABS3EJW4</accession>
<name>A0ABS3EJW4_9HYPH</name>
<reference evidence="1 2" key="1">
    <citation type="submission" date="2021-03" db="EMBL/GenBank/DDBJ databases">
        <title>Whole genome sequence of Agrobacterium sp. strain Rnr.</title>
        <authorList>
            <person name="Mafakheri H."/>
            <person name="Taghavi S.M."/>
            <person name="Nemanja K."/>
            <person name="Osdaghi E."/>
        </authorList>
    </citation>
    <scope>NUCLEOTIDE SEQUENCE [LARGE SCALE GENOMIC DNA]</scope>
    <source>
        <strain evidence="1 2">Rnr</strain>
    </source>
</reference>
<proteinExistence type="predicted"/>
<gene>
    <name evidence="1" type="ORF">JZX89_16255</name>
</gene>
<evidence type="ECO:0000313" key="2">
    <source>
        <dbReference type="Proteomes" id="UP000664699"/>
    </source>
</evidence>
<dbReference type="Proteomes" id="UP000664699">
    <property type="component" value="Unassembled WGS sequence"/>
</dbReference>
<evidence type="ECO:0000313" key="1">
    <source>
        <dbReference type="EMBL" id="MBO0132287.1"/>
    </source>
</evidence>
<keyword evidence="2" id="KW-1185">Reference proteome</keyword>
<protein>
    <submittedName>
        <fullName evidence="1">Uncharacterized protein</fullName>
    </submittedName>
</protein>
<organism evidence="1 2">
    <name type="scientific">Agrobacterium burrii</name>
    <dbReference type="NCBI Taxonomy" id="2815339"/>
    <lineage>
        <taxon>Bacteria</taxon>
        <taxon>Pseudomonadati</taxon>
        <taxon>Pseudomonadota</taxon>
        <taxon>Alphaproteobacteria</taxon>
        <taxon>Hyphomicrobiales</taxon>
        <taxon>Rhizobiaceae</taxon>
        <taxon>Rhizobium/Agrobacterium group</taxon>
        <taxon>Agrobacterium</taxon>
        <taxon>Agrobacterium tumefaciens complex</taxon>
    </lineage>
</organism>